<dbReference type="AlphaFoldDB" id="A0A836CEC8"/>
<proteinExistence type="predicted"/>
<protein>
    <submittedName>
        <fullName evidence="1">Uncharacterized protein</fullName>
    </submittedName>
</protein>
<organism evidence="1 2">
    <name type="scientific">Tribonema minus</name>
    <dbReference type="NCBI Taxonomy" id="303371"/>
    <lineage>
        <taxon>Eukaryota</taxon>
        <taxon>Sar</taxon>
        <taxon>Stramenopiles</taxon>
        <taxon>Ochrophyta</taxon>
        <taxon>PX clade</taxon>
        <taxon>Xanthophyceae</taxon>
        <taxon>Tribonematales</taxon>
        <taxon>Tribonemataceae</taxon>
        <taxon>Tribonema</taxon>
    </lineage>
</organism>
<evidence type="ECO:0000313" key="1">
    <source>
        <dbReference type="EMBL" id="KAG5182048.1"/>
    </source>
</evidence>
<gene>
    <name evidence="1" type="ORF">JKP88DRAFT_255999</name>
</gene>
<reference evidence="1" key="1">
    <citation type="submission" date="2021-02" db="EMBL/GenBank/DDBJ databases">
        <title>First Annotated Genome of the Yellow-green Alga Tribonema minus.</title>
        <authorList>
            <person name="Mahan K.M."/>
        </authorList>
    </citation>
    <scope>NUCLEOTIDE SEQUENCE</scope>
    <source>
        <strain evidence="1">UTEX B ZZ1240</strain>
    </source>
</reference>
<evidence type="ECO:0000313" key="2">
    <source>
        <dbReference type="Proteomes" id="UP000664859"/>
    </source>
</evidence>
<name>A0A836CEC8_9STRA</name>
<accession>A0A836CEC8</accession>
<sequence length="376" mass="39816">MAVTITAADANGLRPEGRVCRVLSTDTARAMIRLVQRRLTREQADVTTFDDDVEVRQYGEDAEIKDPAAFGAIFLDRSAFDAADNSIIDAFGQDTIKEIVALDQVTRLQVPPAWTGLEPYVESDGLGAAEPVLSVCPTNADRALRQFGLEFAYQGSATFNAREVLAAEDTSRRYDDHAQGLLEVAAFAVHRFGRLELSAARARGMKLLKEATLGGALSLDDTAFAKKVAATVIRKIVGSAAAAAAPTHPIEGHRLAIAESAASCQEDGSVHACSGLYFKITFSLISKGPIDPSLDCRLRSLISAVQLAMKMVLRTHDVVKDPAALDDVLAMAVAIASLCGSENFDRDQALGLLANSCAALLPGQACTASVVAVLAA</sequence>
<dbReference type="EMBL" id="JAFCMP010000277">
    <property type="protein sequence ID" value="KAG5182048.1"/>
    <property type="molecule type" value="Genomic_DNA"/>
</dbReference>
<dbReference type="Proteomes" id="UP000664859">
    <property type="component" value="Unassembled WGS sequence"/>
</dbReference>
<comment type="caution">
    <text evidence="1">The sequence shown here is derived from an EMBL/GenBank/DDBJ whole genome shotgun (WGS) entry which is preliminary data.</text>
</comment>
<keyword evidence="2" id="KW-1185">Reference proteome</keyword>